<keyword evidence="9" id="KW-0479">Metal-binding</keyword>
<dbReference type="SUPFAM" id="SSF55008">
    <property type="entry name" value="HMA, heavy metal-associated domain"/>
    <property type="match status" value="1"/>
</dbReference>
<evidence type="ECO:0000256" key="3">
    <source>
        <dbReference type="ARBA" id="ARBA00017053"/>
    </source>
</evidence>
<keyword evidence="8 15" id="KW-0812">Transmembrane</keyword>
<sequence length="210" mass="22752">MKDKLLSGGGIVTALLASLCCITPVLAVLGGLGGIATTFSFLEPLRPYLIGLTVIVLGYAFYKAYKPKKANDISCNCEIDDLFAGKAGKPKFINSKKFLWIITAVSALLITFPYYSKALFPSAKTNVVIVKANNIEKAKLDIEGMSCTACEESVDYALKSENGVVSATSSYKTGTAYVEYDKTKVTEEQLKKAVEDKVGYKVKKIEKTNN</sequence>
<dbReference type="PROSITE" id="PS50846">
    <property type="entry name" value="HMA_2"/>
    <property type="match status" value="1"/>
</dbReference>
<accession>I0AKZ8</accession>
<dbReference type="FunFam" id="3.30.70.100:FF:000001">
    <property type="entry name" value="ATPase copper transporting beta"/>
    <property type="match status" value="1"/>
</dbReference>
<dbReference type="KEGG" id="ial:IALB_1949"/>
<keyword evidence="7" id="KW-0997">Cell inner membrane</keyword>
<comment type="function">
    <text evidence="14">Involved in mercury resistance. Probably transfers a mercuric ion from the periplasmic Hg(2+)-binding protein MerP to the cytoplasmic mercuric reductase MerA.</text>
</comment>
<evidence type="ECO:0000256" key="6">
    <source>
        <dbReference type="ARBA" id="ARBA00022475"/>
    </source>
</evidence>
<comment type="similarity">
    <text evidence="2">Belongs to the MerT family.</text>
</comment>
<dbReference type="Proteomes" id="UP000007394">
    <property type="component" value="Chromosome"/>
</dbReference>
<evidence type="ECO:0000256" key="13">
    <source>
        <dbReference type="ARBA" id="ARBA00030934"/>
    </source>
</evidence>
<dbReference type="InterPro" id="IPR006121">
    <property type="entry name" value="HMA_dom"/>
</dbReference>
<evidence type="ECO:0000256" key="9">
    <source>
        <dbReference type="ARBA" id="ARBA00022723"/>
    </source>
</evidence>
<dbReference type="PANTHER" id="PTHR46594:SF4">
    <property type="entry name" value="P-TYPE CATION-TRANSPORTING ATPASE"/>
    <property type="match status" value="1"/>
</dbReference>
<proteinExistence type="inferred from homology"/>
<dbReference type="GO" id="GO:0046872">
    <property type="term" value="F:metal ion binding"/>
    <property type="evidence" value="ECO:0007669"/>
    <property type="project" value="UniProtKB-KW"/>
</dbReference>
<dbReference type="AlphaFoldDB" id="I0AKZ8"/>
<evidence type="ECO:0000256" key="12">
    <source>
        <dbReference type="ARBA" id="ARBA00023136"/>
    </source>
</evidence>
<evidence type="ECO:0000256" key="5">
    <source>
        <dbReference type="ARBA" id="ARBA00022466"/>
    </source>
</evidence>
<feature type="transmembrane region" description="Helical" evidence="15">
    <location>
        <begin position="98"/>
        <end position="116"/>
    </location>
</feature>
<evidence type="ECO:0000256" key="15">
    <source>
        <dbReference type="SAM" id="Phobius"/>
    </source>
</evidence>
<keyword evidence="10" id="KW-0476">Mercury</keyword>
<dbReference type="EMBL" id="CP003418">
    <property type="protein sequence ID" value="AFH49655.1"/>
    <property type="molecule type" value="Genomic_DNA"/>
</dbReference>
<evidence type="ECO:0000256" key="7">
    <source>
        <dbReference type="ARBA" id="ARBA00022519"/>
    </source>
</evidence>
<dbReference type="NCBIfam" id="NF033556">
    <property type="entry name" value="MerTP_fusion"/>
    <property type="match status" value="1"/>
</dbReference>
<dbReference type="GO" id="GO:0005886">
    <property type="term" value="C:plasma membrane"/>
    <property type="evidence" value="ECO:0007669"/>
    <property type="project" value="UniProtKB-SubCell"/>
</dbReference>
<dbReference type="HOGENOM" id="CLU_118124_0_0_10"/>
<keyword evidence="6" id="KW-1003">Cell membrane</keyword>
<feature type="domain" description="HMA" evidence="16">
    <location>
        <begin position="136"/>
        <end position="202"/>
    </location>
</feature>
<evidence type="ECO:0000256" key="2">
    <source>
        <dbReference type="ARBA" id="ARBA00008224"/>
    </source>
</evidence>
<keyword evidence="11 15" id="KW-1133">Transmembrane helix</keyword>
<dbReference type="Pfam" id="PF02411">
    <property type="entry name" value="MerT"/>
    <property type="match status" value="1"/>
</dbReference>
<evidence type="ECO:0000256" key="14">
    <source>
        <dbReference type="ARBA" id="ARBA00045720"/>
    </source>
</evidence>
<keyword evidence="4" id="KW-0813">Transport</keyword>
<feature type="transmembrane region" description="Helical" evidence="15">
    <location>
        <begin position="45"/>
        <end position="62"/>
    </location>
</feature>
<keyword evidence="18" id="KW-1185">Reference proteome</keyword>
<protein>
    <recommendedName>
        <fullName evidence="3">Mercuric transport protein MerT</fullName>
    </recommendedName>
    <alternativeName>
        <fullName evidence="13">Mercury ion transport protein</fullName>
    </alternativeName>
</protein>
<evidence type="ECO:0000256" key="11">
    <source>
        <dbReference type="ARBA" id="ARBA00022989"/>
    </source>
</evidence>
<dbReference type="InterPro" id="IPR003457">
    <property type="entry name" value="Transprt_MerT"/>
</dbReference>
<evidence type="ECO:0000313" key="17">
    <source>
        <dbReference type="EMBL" id="AFH49655.1"/>
    </source>
</evidence>
<dbReference type="InterPro" id="IPR036163">
    <property type="entry name" value="HMA_dom_sf"/>
</dbReference>
<dbReference type="eggNOG" id="COG2608">
    <property type="taxonomic scope" value="Bacteria"/>
</dbReference>
<gene>
    <name evidence="17" type="ordered locus">IALB_1949</name>
</gene>
<dbReference type="Gene3D" id="3.30.70.100">
    <property type="match status" value="1"/>
</dbReference>
<reference evidence="17 18" key="1">
    <citation type="journal article" date="2012" name="Front. Microbiol.">
        <title>Complete genome of Ignavibacterium album, a metabolically versatile, flagellated, facultative anaerobe from the phylum Chlorobi.</title>
        <authorList>
            <person name="Liu Z."/>
            <person name="Frigaard N.-U."/>
            <person name="Vogl K."/>
            <person name="Iino T."/>
            <person name="Ohkuma M."/>
            <person name="Overmann J."/>
            <person name="Bryant D.A."/>
        </authorList>
    </citation>
    <scope>NUCLEOTIDE SEQUENCE [LARGE SCALE GENOMIC DNA]</scope>
    <source>
        <strain evidence="18">DSM 19864 / JCM 16511 / NBRC 101810 / Mat9-16</strain>
    </source>
</reference>
<evidence type="ECO:0000256" key="1">
    <source>
        <dbReference type="ARBA" id="ARBA00004429"/>
    </source>
</evidence>
<name>I0AKZ8_IGNAJ</name>
<dbReference type="GO" id="GO:0015097">
    <property type="term" value="F:mercury ion transmembrane transporter activity"/>
    <property type="evidence" value="ECO:0007669"/>
    <property type="project" value="InterPro"/>
</dbReference>
<dbReference type="Gene3D" id="1.10.287.910">
    <property type="entry name" value="bacterial mercury transporter, merf"/>
    <property type="match status" value="1"/>
</dbReference>
<dbReference type="PANTHER" id="PTHR46594">
    <property type="entry name" value="P-TYPE CATION-TRANSPORTING ATPASE"/>
    <property type="match status" value="1"/>
</dbReference>
<evidence type="ECO:0000256" key="8">
    <source>
        <dbReference type="ARBA" id="ARBA00022692"/>
    </source>
</evidence>
<keyword evidence="5" id="KW-0475">Mercuric resistance</keyword>
<evidence type="ECO:0000256" key="4">
    <source>
        <dbReference type="ARBA" id="ARBA00022448"/>
    </source>
</evidence>
<dbReference type="RefSeq" id="WP_014560804.1">
    <property type="nucleotide sequence ID" value="NC_017464.1"/>
</dbReference>
<evidence type="ECO:0000256" key="10">
    <source>
        <dbReference type="ARBA" id="ARBA00022914"/>
    </source>
</evidence>
<keyword evidence="12 15" id="KW-0472">Membrane</keyword>
<dbReference type="STRING" id="945713.IALB_1949"/>
<evidence type="ECO:0000313" key="18">
    <source>
        <dbReference type="Proteomes" id="UP000007394"/>
    </source>
</evidence>
<evidence type="ECO:0000259" key="16">
    <source>
        <dbReference type="PROSITE" id="PS50846"/>
    </source>
</evidence>
<comment type="subcellular location">
    <subcellularLocation>
        <location evidence="1">Cell inner membrane</location>
        <topology evidence="1">Multi-pass membrane protein</topology>
    </subcellularLocation>
</comment>
<organism evidence="17 18">
    <name type="scientific">Ignavibacterium album (strain DSM 19864 / JCM 16511 / NBRC 101810 / Mat9-16)</name>
    <dbReference type="NCBI Taxonomy" id="945713"/>
    <lineage>
        <taxon>Bacteria</taxon>
        <taxon>Pseudomonadati</taxon>
        <taxon>Ignavibacteriota</taxon>
        <taxon>Ignavibacteria</taxon>
        <taxon>Ignavibacteriales</taxon>
        <taxon>Ignavibacteriaceae</taxon>
        <taxon>Ignavibacterium</taxon>
    </lineage>
</organism>
<dbReference type="Pfam" id="PF00403">
    <property type="entry name" value="HMA"/>
    <property type="match status" value="1"/>
</dbReference>
<feature type="transmembrane region" description="Helical" evidence="15">
    <location>
        <begin position="12"/>
        <end position="39"/>
    </location>
</feature>
<dbReference type="CDD" id="cd00371">
    <property type="entry name" value="HMA"/>
    <property type="match status" value="1"/>
</dbReference>